<organism evidence="2 3">
    <name type="scientific">Vagococcus proximus</name>
    <dbReference type="NCBI Taxonomy" id="2991417"/>
    <lineage>
        <taxon>Bacteria</taxon>
        <taxon>Bacillati</taxon>
        <taxon>Bacillota</taxon>
        <taxon>Bacilli</taxon>
        <taxon>Lactobacillales</taxon>
        <taxon>Enterococcaceae</taxon>
        <taxon>Vagococcus</taxon>
    </lineage>
</organism>
<feature type="domain" description="Thioredoxin" evidence="1">
    <location>
        <begin position="9"/>
        <end position="84"/>
    </location>
</feature>
<dbReference type="Proteomes" id="UP001147148">
    <property type="component" value="Unassembled WGS sequence"/>
</dbReference>
<proteinExistence type="predicted"/>
<dbReference type="InterPro" id="IPR036249">
    <property type="entry name" value="Thioredoxin-like_sf"/>
</dbReference>
<evidence type="ECO:0000313" key="2">
    <source>
        <dbReference type="EMBL" id="MDF0480311.1"/>
    </source>
</evidence>
<name>A0ABT5X365_9ENTE</name>
<accession>A0ABT5X365</accession>
<gene>
    <name evidence="2" type="ORF">OL233_08440</name>
</gene>
<dbReference type="EMBL" id="JAPDSH010000006">
    <property type="protein sequence ID" value="MDF0480311.1"/>
    <property type="molecule type" value="Genomic_DNA"/>
</dbReference>
<comment type="caution">
    <text evidence="2">The sequence shown here is derived from an EMBL/GenBank/DDBJ whole genome shotgun (WGS) entry which is preliminary data.</text>
</comment>
<reference evidence="2" key="1">
    <citation type="submission" date="2022-10" db="EMBL/GenBank/DDBJ databases">
        <title>Vagococcus sp. isolated from poultry meat.</title>
        <authorList>
            <person name="Johansson P."/>
            <person name="Bjorkroth J."/>
        </authorList>
    </citation>
    <scope>NUCLEOTIDE SEQUENCE</scope>
    <source>
        <strain evidence="2">PNs007</strain>
    </source>
</reference>
<sequence>MKKLKTIEEVQKNIEDNNLAFIYIGQENCSVCHGLKPQVETIMGKYEGISLVELDALEVPEVAEVFNVLTVPVMLLFVEGREYLRKARMINTRDFSQEVDKIITGYQEMLADESDSQ</sequence>
<dbReference type="Gene3D" id="3.40.30.10">
    <property type="entry name" value="Glutaredoxin"/>
    <property type="match status" value="1"/>
</dbReference>
<dbReference type="RefSeq" id="WP_275471889.1">
    <property type="nucleotide sequence ID" value="NZ_JAPDSH010000006.1"/>
</dbReference>
<evidence type="ECO:0000259" key="1">
    <source>
        <dbReference type="Pfam" id="PF00085"/>
    </source>
</evidence>
<protein>
    <submittedName>
        <fullName evidence="2">Thioredoxin family protein</fullName>
    </submittedName>
</protein>
<dbReference type="CDD" id="cd02947">
    <property type="entry name" value="TRX_family"/>
    <property type="match status" value="1"/>
</dbReference>
<dbReference type="SUPFAM" id="SSF52833">
    <property type="entry name" value="Thioredoxin-like"/>
    <property type="match status" value="1"/>
</dbReference>
<evidence type="ECO:0000313" key="3">
    <source>
        <dbReference type="Proteomes" id="UP001147148"/>
    </source>
</evidence>
<dbReference type="Pfam" id="PF00085">
    <property type="entry name" value="Thioredoxin"/>
    <property type="match status" value="1"/>
</dbReference>
<keyword evidence="3" id="KW-1185">Reference proteome</keyword>
<dbReference type="InterPro" id="IPR013766">
    <property type="entry name" value="Thioredoxin_domain"/>
</dbReference>